<accession>A0A0G0T2C8</accession>
<organism evidence="2 3">
    <name type="scientific">Candidatus Yanofskybacteria bacterium GW2011_GWE2_40_11</name>
    <dbReference type="NCBI Taxonomy" id="1619033"/>
    <lineage>
        <taxon>Bacteria</taxon>
        <taxon>Candidatus Yanofskyibacteriota</taxon>
    </lineage>
</organism>
<dbReference type="Gene3D" id="3.40.50.1010">
    <property type="entry name" value="5'-nuclease"/>
    <property type="match status" value="1"/>
</dbReference>
<dbReference type="AlphaFoldDB" id="A0A0G0T2C8"/>
<evidence type="ECO:0000259" key="1">
    <source>
        <dbReference type="Pfam" id="PF01936"/>
    </source>
</evidence>
<dbReference type="GO" id="GO:0004540">
    <property type="term" value="F:RNA nuclease activity"/>
    <property type="evidence" value="ECO:0007669"/>
    <property type="project" value="InterPro"/>
</dbReference>
<proteinExistence type="predicted"/>
<name>A0A0G0T2C8_9BACT</name>
<dbReference type="Pfam" id="PF01936">
    <property type="entry name" value="NYN"/>
    <property type="match status" value="1"/>
</dbReference>
<dbReference type="InterPro" id="IPR021139">
    <property type="entry name" value="NYN"/>
</dbReference>
<evidence type="ECO:0000313" key="2">
    <source>
        <dbReference type="EMBL" id="KKR41245.1"/>
    </source>
</evidence>
<evidence type="ECO:0000313" key="3">
    <source>
        <dbReference type="Proteomes" id="UP000034072"/>
    </source>
</evidence>
<reference evidence="2 3" key="1">
    <citation type="journal article" date="2015" name="Nature">
        <title>rRNA introns, odd ribosomes, and small enigmatic genomes across a large radiation of phyla.</title>
        <authorList>
            <person name="Brown C.T."/>
            <person name="Hug L.A."/>
            <person name="Thomas B.C."/>
            <person name="Sharon I."/>
            <person name="Castelle C.J."/>
            <person name="Singh A."/>
            <person name="Wilkins M.J."/>
            <person name="Williams K.H."/>
            <person name="Banfield J.F."/>
        </authorList>
    </citation>
    <scope>NUCLEOTIDE SEQUENCE [LARGE SCALE GENOMIC DNA]</scope>
</reference>
<dbReference type="EMBL" id="LBXZ01000001">
    <property type="protein sequence ID" value="KKR41245.1"/>
    <property type="molecule type" value="Genomic_DNA"/>
</dbReference>
<sequence>MKAIFVDGEALGWMRQGLGIGAYRFSELYRILTTEIGKSAGLLPPVYVLSSGADQKIGKFLRAAGFVTKVVNAPRDDEFIQEQIKALPTEVTEVVLVAADSDFVPSLREVANRGITVFVVATRALQNGNSMVGVIMEDFLRENENTTFVDLEKYKDKLMKSSWVNHQLLEVAPNMGEVRIMKSPSLPLAPVRGERSSVISLTGSGEDVNAATSEIMSLLTRFPRLRVGINF</sequence>
<protein>
    <recommendedName>
        <fullName evidence="1">NYN domain-containing protein</fullName>
    </recommendedName>
</protein>
<feature type="domain" description="NYN" evidence="1">
    <location>
        <begin position="51"/>
        <end position="123"/>
    </location>
</feature>
<dbReference type="Proteomes" id="UP000034072">
    <property type="component" value="Unassembled WGS sequence"/>
</dbReference>
<gene>
    <name evidence="2" type="ORF">UT75_C0001G0149</name>
</gene>
<comment type="caution">
    <text evidence="2">The sequence shown here is derived from an EMBL/GenBank/DDBJ whole genome shotgun (WGS) entry which is preliminary data.</text>
</comment>